<proteinExistence type="predicted"/>
<reference evidence="3" key="1">
    <citation type="journal article" date="2013" name="Genome Announc.">
        <title>Draft genome sequence of Botrytis cinerea BcDW1, inoculum for noble rot of grape berries.</title>
        <authorList>
            <person name="Blanco-Ulate B."/>
            <person name="Allen G."/>
            <person name="Powell A.L."/>
            <person name="Cantu D."/>
        </authorList>
    </citation>
    <scope>NUCLEOTIDE SEQUENCE [LARGE SCALE GENOMIC DNA]</scope>
    <source>
        <strain evidence="3">BcDW1</strain>
    </source>
</reference>
<feature type="compositionally biased region" description="Polar residues" evidence="1">
    <location>
        <begin position="54"/>
        <end position="68"/>
    </location>
</feature>
<organism evidence="2 3">
    <name type="scientific">Botryotinia fuckeliana (strain BcDW1)</name>
    <name type="common">Noble rot fungus</name>
    <name type="synonym">Botrytis cinerea</name>
    <dbReference type="NCBI Taxonomy" id="1290391"/>
    <lineage>
        <taxon>Eukaryota</taxon>
        <taxon>Fungi</taxon>
        <taxon>Dikarya</taxon>
        <taxon>Ascomycota</taxon>
        <taxon>Pezizomycotina</taxon>
        <taxon>Leotiomycetes</taxon>
        <taxon>Helotiales</taxon>
        <taxon>Sclerotiniaceae</taxon>
        <taxon>Botrytis</taxon>
    </lineage>
</organism>
<gene>
    <name evidence="2" type="ORF">BcDW1_10722</name>
</gene>
<dbReference type="Proteomes" id="UP000012045">
    <property type="component" value="Unassembled WGS sequence"/>
</dbReference>
<evidence type="ECO:0000256" key="1">
    <source>
        <dbReference type="SAM" id="MobiDB-lite"/>
    </source>
</evidence>
<accession>M7UBC8</accession>
<dbReference type="AlphaFoldDB" id="M7UBC8"/>
<dbReference type="HOGENOM" id="CLU_2558007_0_0_1"/>
<feature type="region of interest" description="Disordered" evidence="1">
    <location>
        <begin position="46"/>
        <end position="82"/>
    </location>
</feature>
<protein>
    <submittedName>
        <fullName evidence="2">Uncharacterized protein</fullName>
    </submittedName>
</protein>
<sequence>MRFRIQIVITYLDNGLDCLPQRSCRVRKEKFKIIDREFRKSGYVDLRDFKPTNDNRQPTTKDLNNSPIQIRKNGQEARVQRT</sequence>
<name>M7UBC8_BOTF1</name>
<evidence type="ECO:0000313" key="2">
    <source>
        <dbReference type="EMBL" id="EMR80667.1"/>
    </source>
</evidence>
<feature type="compositionally biased region" description="Basic and acidic residues" evidence="1">
    <location>
        <begin position="73"/>
        <end position="82"/>
    </location>
</feature>
<dbReference type="EMBL" id="KB708112">
    <property type="protein sequence ID" value="EMR80667.1"/>
    <property type="molecule type" value="Genomic_DNA"/>
</dbReference>
<evidence type="ECO:0000313" key="3">
    <source>
        <dbReference type="Proteomes" id="UP000012045"/>
    </source>
</evidence>